<organism evidence="1 2">
    <name type="scientific">Linnemannia gamsii</name>
    <dbReference type="NCBI Taxonomy" id="64522"/>
    <lineage>
        <taxon>Eukaryota</taxon>
        <taxon>Fungi</taxon>
        <taxon>Fungi incertae sedis</taxon>
        <taxon>Mucoromycota</taxon>
        <taxon>Mortierellomycotina</taxon>
        <taxon>Mortierellomycetes</taxon>
        <taxon>Mortierellales</taxon>
        <taxon>Mortierellaceae</taxon>
        <taxon>Linnemannia</taxon>
    </lineage>
</organism>
<dbReference type="Proteomes" id="UP000823405">
    <property type="component" value="Unassembled WGS sequence"/>
</dbReference>
<reference evidence="1" key="1">
    <citation type="journal article" date="2020" name="Fungal Divers.">
        <title>Resolving the Mortierellaceae phylogeny through synthesis of multi-gene phylogenetics and phylogenomics.</title>
        <authorList>
            <person name="Vandepol N."/>
            <person name="Liber J."/>
            <person name="Desiro A."/>
            <person name="Na H."/>
            <person name="Kennedy M."/>
            <person name="Barry K."/>
            <person name="Grigoriev I.V."/>
            <person name="Miller A.N."/>
            <person name="O'Donnell K."/>
            <person name="Stajich J.E."/>
            <person name="Bonito G."/>
        </authorList>
    </citation>
    <scope>NUCLEOTIDE SEQUENCE</scope>
    <source>
        <strain evidence="1">NVP60</strain>
    </source>
</reference>
<protein>
    <submittedName>
        <fullName evidence="1">Uncharacterized protein</fullName>
    </submittedName>
</protein>
<gene>
    <name evidence="1" type="ORF">BGZ97_002145</name>
</gene>
<name>A0A9P6QZ83_9FUNG</name>
<keyword evidence="2" id="KW-1185">Reference proteome</keyword>
<sequence length="259" mass="29908">MAHVTTLARGFCVGSPAFDPEEFVVLRDEAAESYCSCFYCRNPTCNEIGADARKRSSIDRTQFKDGVALNYSHPDQILVVACLRCNCLLSDRTIQERRDFLHDLKTEMPKGTKWADELIENIEETVINGGFDKARVEQWPEDKVLQRDYQKFEYGRQESGKADRLASWSYERRSLVTGMKVTLPRKLDIDRNIDTDKYDFDTILLMENEINVAKKNMSEFKDSSAFSLSKESFRPKWAVKILRTDLWKLIEDTNATKDG</sequence>
<evidence type="ECO:0000313" key="2">
    <source>
        <dbReference type="Proteomes" id="UP000823405"/>
    </source>
</evidence>
<evidence type="ECO:0000313" key="1">
    <source>
        <dbReference type="EMBL" id="KAG0302865.1"/>
    </source>
</evidence>
<comment type="caution">
    <text evidence="1">The sequence shown here is derived from an EMBL/GenBank/DDBJ whole genome shotgun (WGS) entry which is preliminary data.</text>
</comment>
<proteinExistence type="predicted"/>
<accession>A0A9P6QZ83</accession>
<dbReference type="EMBL" id="JAAAIN010001460">
    <property type="protein sequence ID" value="KAG0302865.1"/>
    <property type="molecule type" value="Genomic_DNA"/>
</dbReference>
<dbReference type="OrthoDB" id="2342465at2759"/>
<dbReference type="AlphaFoldDB" id="A0A9P6QZ83"/>